<dbReference type="Pfam" id="PF03492">
    <property type="entry name" value="Methyltransf_7"/>
    <property type="match status" value="2"/>
</dbReference>
<evidence type="ECO:0000313" key="5">
    <source>
        <dbReference type="Proteomes" id="UP000636709"/>
    </source>
</evidence>
<gene>
    <name evidence="4" type="ORF">HU200_060029</name>
</gene>
<evidence type="ECO:0000256" key="1">
    <source>
        <dbReference type="ARBA" id="ARBA00008908"/>
    </source>
</evidence>
<dbReference type="InterPro" id="IPR029063">
    <property type="entry name" value="SAM-dependent_MTases_sf"/>
</dbReference>
<comment type="caution">
    <text evidence="4">The sequence shown here is derived from an EMBL/GenBank/DDBJ whole genome shotgun (WGS) entry which is preliminary data.</text>
</comment>
<keyword evidence="5" id="KW-1185">Reference proteome</keyword>
<dbReference type="EMBL" id="JACEFO010002497">
    <property type="protein sequence ID" value="KAF8657468.1"/>
    <property type="molecule type" value="Genomic_DNA"/>
</dbReference>
<dbReference type="GO" id="GO:0008168">
    <property type="term" value="F:methyltransferase activity"/>
    <property type="evidence" value="ECO:0007669"/>
    <property type="project" value="InterPro"/>
</dbReference>
<dbReference type="Gene3D" id="1.10.1200.270">
    <property type="entry name" value="Methyltransferase, alpha-helical capping domain"/>
    <property type="match status" value="1"/>
</dbReference>
<dbReference type="Proteomes" id="UP000636709">
    <property type="component" value="Unassembled WGS sequence"/>
</dbReference>
<dbReference type="SUPFAM" id="SSF53335">
    <property type="entry name" value="S-adenosyl-L-methionine-dependent methyltransferases"/>
    <property type="match status" value="1"/>
</dbReference>
<accession>A0A835AAA9</accession>
<keyword evidence="2" id="KW-0479">Metal-binding</keyword>
<dbReference type="GO" id="GO:0046872">
    <property type="term" value="F:metal ion binding"/>
    <property type="evidence" value="ECO:0007669"/>
    <property type="project" value="UniProtKB-KW"/>
</dbReference>
<evidence type="ECO:0000256" key="3">
    <source>
        <dbReference type="ARBA" id="ARBA00022842"/>
    </source>
</evidence>
<keyword evidence="3" id="KW-0460">Magnesium</keyword>
<sequence>MIEEAVESLLDGATADLVADAFRIADLGCSSGPNALVLVSTAVDAVRRRCLQLQQPPPELCLHLNDLPGNDFNSVIKSLATYREAQEVISLVITSVFLAHFTGGSSVNVAFIWSAQPLVCTGSQRDEMVRRSRRSMITEAYARQFEKDFTSFLRGRAQEMVPGGRMVLSMIGQRPEEERDNSLLQLDFLTAILREMASVGLIDKEKLDSFYIPSFGPSEKELREIIEAEASFAIVKMVVHEPTICVGKDATTPYTRARGFRAVMEPMILQHFGSSAAEVMDEFVTIAERLVKMSALDEYPNKPRAFVAASLVRRT</sequence>
<organism evidence="4 5">
    <name type="scientific">Digitaria exilis</name>
    <dbReference type="NCBI Taxonomy" id="1010633"/>
    <lineage>
        <taxon>Eukaryota</taxon>
        <taxon>Viridiplantae</taxon>
        <taxon>Streptophyta</taxon>
        <taxon>Embryophyta</taxon>
        <taxon>Tracheophyta</taxon>
        <taxon>Spermatophyta</taxon>
        <taxon>Magnoliopsida</taxon>
        <taxon>Liliopsida</taxon>
        <taxon>Poales</taxon>
        <taxon>Poaceae</taxon>
        <taxon>PACMAD clade</taxon>
        <taxon>Panicoideae</taxon>
        <taxon>Panicodae</taxon>
        <taxon>Paniceae</taxon>
        <taxon>Anthephorinae</taxon>
        <taxon>Digitaria</taxon>
    </lineage>
</organism>
<proteinExistence type="inferred from homology"/>
<protein>
    <submittedName>
        <fullName evidence="4">Uncharacterized protein</fullName>
    </submittedName>
</protein>
<comment type="similarity">
    <text evidence="1">Belongs to the methyltransferase superfamily. Type-7 methyltransferase family. SABATH subfamily.</text>
</comment>
<dbReference type="Gene3D" id="3.40.50.150">
    <property type="entry name" value="Vaccinia Virus protein VP39"/>
    <property type="match status" value="1"/>
</dbReference>
<dbReference type="InterPro" id="IPR042086">
    <property type="entry name" value="MeTrfase_capping"/>
</dbReference>
<dbReference type="PANTHER" id="PTHR31009">
    <property type="entry name" value="S-ADENOSYL-L-METHIONINE:CARBOXYL METHYLTRANSFERASE FAMILY PROTEIN"/>
    <property type="match status" value="1"/>
</dbReference>
<name>A0A835AAA9_9POAL</name>
<evidence type="ECO:0000256" key="2">
    <source>
        <dbReference type="ARBA" id="ARBA00022723"/>
    </source>
</evidence>
<evidence type="ECO:0000313" key="4">
    <source>
        <dbReference type="EMBL" id="KAF8657468.1"/>
    </source>
</evidence>
<dbReference type="AlphaFoldDB" id="A0A835AAA9"/>
<reference evidence="4" key="1">
    <citation type="submission" date="2020-07" db="EMBL/GenBank/DDBJ databases">
        <title>Genome sequence and genetic diversity analysis of an under-domesticated orphan crop, white fonio (Digitaria exilis).</title>
        <authorList>
            <person name="Bennetzen J.L."/>
            <person name="Chen S."/>
            <person name="Ma X."/>
            <person name="Wang X."/>
            <person name="Yssel A.E.J."/>
            <person name="Chaluvadi S.R."/>
            <person name="Johnson M."/>
            <person name="Gangashetty P."/>
            <person name="Hamidou F."/>
            <person name="Sanogo M.D."/>
            <person name="Zwaenepoel A."/>
            <person name="Wallace J."/>
            <person name="Van De Peer Y."/>
            <person name="Van Deynze A."/>
        </authorList>
    </citation>
    <scope>NUCLEOTIDE SEQUENCE</scope>
    <source>
        <tissue evidence="4">Leaves</tissue>
    </source>
</reference>
<dbReference type="OrthoDB" id="649586at2759"/>
<dbReference type="InterPro" id="IPR005299">
    <property type="entry name" value="MeTrfase_7"/>
</dbReference>